<dbReference type="STRING" id="313628.LNTAR_19327"/>
<dbReference type="Proteomes" id="UP000004947">
    <property type="component" value="Unassembled WGS sequence"/>
</dbReference>
<comment type="caution">
    <text evidence="2">The sequence shown here is derived from an EMBL/GenBank/DDBJ whole genome shotgun (WGS) entry which is preliminary data.</text>
</comment>
<reference evidence="2 3" key="1">
    <citation type="journal article" date="2010" name="J. Bacteriol.">
        <title>Genome sequence of Lentisphaera araneosa HTCC2155T, the type species of the order Lentisphaerales in the phylum Lentisphaerae.</title>
        <authorList>
            <person name="Thrash J.C."/>
            <person name="Cho J.C."/>
            <person name="Vergin K.L."/>
            <person name="Morris R.M."/>
            <person name="Giovannoni S.J."/>
        </authorList>
    </citation>
    <scope>NUCLEOTIDE SEQUENCE [LARGE SCALE GENOMIC DNA]</scope>
    <source>
        <strain evidence="2 3">HTCC2155</strain>
    </source>
</reference>
<keyword evidence="1" id="KW-1133">Transmembrane helix</keyword>
<evidence type="ECO:0000313" key="3">
    <source>
        <dbReference type="Proteomes" id="UP000004947"/>
    </source>
</evidence>
<evidence type="ECO:0000256" key="1">
    <source>
        <dbReference type="SAM" id="Phobius"/>
    </source>
</evidence>
<evidence type="ECO:0000313" key="2">
    <source>
        <dbReference type="EMBL" id="EDM25981.1"/>
    </source>
</evidence>
<feature type="transmembrane region" description="Helical" evidence="1">
    <location>
        <begin position="37"/>
        <end position="58"/>
    </location>
</feature>
<sequence length="176" mass="21104">MKLKYKSNSSTILTREYSYIQKASPHKETKRLHSLNYLARINLYLSLILLPFLCVNFPPNKILIILFWLFILTILGMNYYLRYDKQLLKSIIKDHNSRSEDHPYSEYVITDTQFIWMDLGNSYSLFLKNLINVENDERRLILTFSDSYQIYMVSELFSSLEEQSKWSTYLKEKINI</sequence>
<protein>
    <recommendedName>
        <fullName evidence="4">YcxB-like protein domain-containing protein</fullName>
    </recommendedName>
</protein>
<name>A6DQT1_9BACT</name>
<feature type="transmembrane region" description="Helical" evidence="1">
    <location>
        <begin position="64"/>
        <end position="81"/>
    </location>
</feature>
<dbReference type="EMBL" id="ABCK01000021">
    <property type="protein sequence ID" value="EDM25981.1"/>
    <property type="molecule type" value="Genomic_DNA"/>
</dbReference>
<evidence type="ECO:0008006" key="4">
    <source>
        <dbReference type="Google" id="ProtNLM"/>
    </source>
</evidence>
<accession>A6DQT1</accession>
<gene>
    <name evidence="2" type="ORF">LNTAR_19327</name>
</gene>
<keyword evidence="1" id="KW-0812">Transmembrane</keyword>
<keyword evidence="1" id="KW-0472">Membrane</keyword>
<keyword evidence="3" id="KW-1185">Reference proteome</keyword>
<organism evidence="2 3">
    <name type="scientific">Lentisphaera araneosa HTCC2155</name>
    <dbReference type="NCBI Taxonomy" id="313628"/>
    <lineage>
        <taxon>Bacteria</taxon>
        <taxon>Pseudomonadati</taxon>
        <taxon>Lentisphaerota</taxon>
        <taxon>Lentisphaeria</taxon>
        <taxon>Lentisphaerales</taxon>
        <taxon>Lentisphaeraceae</taxon>
        <taxon>Lentisphaera</taxon>
    </lineage>
</organism>
<dbReference type="AlphaFoldDB" id="A6DQT1"/>
<proteinExistence type="predicted"/>